<dbReference type="GO" id="GO:0016301">
    <property type="term" value="F:kinase activity"/>
    <property type="evidence" value="ECO:0007669"/>
    <property type="project" value="UniProtKB-KW"/>
</dbReference>
<comment type="caution">
    <text evidence="6">The sequence shown here is derived from an EMBL/GenBank/DDBJ whole genome shotgun (WGS) entry which is preliminary data.</text>
</comment>
<evidence type="ECO:0000256" key="2">
    <source>
        <dbReference type="ARBA" id="ARBA00022679"/>
    </source>
</evidence>
<keyword evidence="2" id="KW-0808">Transferase</keyword>
<dbReference type="PANTHER" id="PTHR43095">
    <property type="entry name" value="SUGAR KINASE"/>
    <property type="match status" value="1"/>
</dbReference>
<reference evidence="6 7" key="1">
    <citation type="submission" date="2015-12" db="EMBL/GenBank/DDBJ databases">
        <title>Dictyostelia acquired genes for synthesis and detection of signals that induce cell-type specialization by lateral gene transfer from prokaryotes.</title>
        <authorList>
            <person name="Gloeckner G."/>
            <person name="Schaap P."/>
        </authorList>
    </citation>
    <scope>NUCLEOTIDE SEQUENCE [LARGE SCALE GENOMIC DNA]</scope>
    <source>
        <strain evidence="6 7">TK</strain>
    </source>
</reference>
<protein>
    <recommendedName>
        <fullName evidence="8">Carbohydrate kinase</fullName>
    </recommendedName>
</protein>
<evidence type="ECO:0000256" key="3">
    <source>
        <dbReference type="ARBA" id="ARBA00022777"/>
    </source>
</evidence>
<dbReference type="PIRSF" id="PIRSF000538">
    <property type="entry name" value="GlpK"/>
    <property type="match status" value="1"/>
</dbReference>
<evidence type="ECO:0000313" key="6">
    <source>
        <dbReference type="EMBL" id="KYQ99919.1"/>
    </source>
</evidence>
<dbReference type="InterPro" id="IPR050406">
    <property type="entry name" value="FGGY_Carb_Kinase"/>
</dbReference>
<dbReference type="Pfam" id="PF02782">
    <property type="entry name" value="FGGY_C"/>
    <property type="match status" value="1"/>
</dbReference>
<dbReference type="STRING" id="361077.A0A152A122"/>
<dbReference type="Pfam" id="PF00370">
    <property type="entry name" value="FGGY_N"/>
    <property type="match status" value="1"/>
</dbReference>
<dbReference type="CDD" id="cd07809">
    <property type="entry name" value="ASKHA_NBD_FGGY_BaXK-like"/>
    <property type="match status" value="1"/>
</dbReference>
<evidence type="ECO:0000259" key="4">
    <source>
        <dbReference type="Pfam" id="PF00370"/>
    </source>
</evidence>
<gene>
    <name evidence="6" type="ORF">DLAC_03886</name>
</gene>
<evidence type="ECO:0000313" key="7">
    <source>
        <dbReference type="Proteomes" id="UP000076078"/>
    </source>
</evidence>
<dbReference type="SUPFAM" id="SSF53067">
    <property type="entry name" value="Actin-like ATPase domain"/>
    <property type="match status" value="2"/>
</dbReference>
<dbReference type="InterPro" id="IPR000577">
    <property type="entry name" value="Carb_kinase_FGGY"/>
</dbReference>
<accession>A0A152A122</accession>
<keyword evidence="7" id="KW-1185">Reference proteome</keyword>
<dbReference type="OMA" id="RVHTFCH"/>
<dbReference type="PANTHER" id="PTHR43095:SF5">
    <property type="entry name" value="XYLULOSE KINASE"/>
    <property type="match status" value="1"/>
</dbReference>
<feature type="domain" description="Carbohydrate kinase FGGY N-terminal" evidence="4">
    <location>
        <begin position="2"/>
        <end position="253"/>
    </location>
</feature>
<dbReference type="GO" id="GO:0005975">
    <property type="term" value="P:carbohydrate metabolic process"/>
    <property type="evidence" value="ECO:0007669"/>
    <property type="project" value="InterPro"/>
</dbReference>
<dbReference type="Gene3D" id="3.30.420.40">
    <property type="match status" value="2"/>
</dbReference>
<dbReference type="OrthoDB" id="1728974at2759"/>
<dbReference type="EMBL" id="LODT01000020">
    <property type="protein sequence ID" value="KYQ99919.1"/>
    <property type="molecule type" value="Genomic_DNA"/>
</dbReference>
<organism evidence="6 7">
    <name type="scientific">Tieghemostelium lacteum</name>
    <name type="common">Slime mold</name>
    <name type="synonym">Dictyostelium lacteum</name>
    <dbReference type="NCBI Taxonomy" id="361077"/>
    <lineage>
        <taxon>Eukaryota</taxon>
        <taxon>Amoebozoa</taxon>
        <taxon>Evosea</taxon>
        <taxon>Eumycetozoa</taxon>
        <taxon>Dictyostelia</taxon>
        <taxon>Dictyosteliales</taxon>
        <taxon>Raperosteliaceae</taxon>
        <taxon>Tieghemostelium</taxon>
    </lineage>
</organism>
<evidence type="ECO:0008006" key="8">
    <source>
        <dbReference type="Google" id="ProtNLM"/>
    </source>
</evidence>
<sequence length="512" mass="56622">MYLIGYDVGSSSVKASLIDSISGKEIVSDYFPKDEMKINAPHPLWAEQDPQQWWSNLKLAHHSVITKAKSITNSEGDLNIIGIGISFQMHGLVIVDKDKNVLRPSIIWCDSRAVGIGEKAFESLGRDYCLSHFLNSPGNFTASKLSWVKENEPEIFKRIYKFMLPGDYIAMKLTGEITTTIESLSEAVLWDFQSNTVSEKLLNYFGIPNDFIPDIKPVFGVQGTVSLEAALELSGIKEGVPVTYRSGDQPNNAFSLNVMKKGELASTAGTSGVVYGVLDHLAYDKQSRVNTFAHVNYNAQSNDKRLGVLLCINGTGILYSWLKRNLMSVAGVDGESKSMTYDEMNELSSQSPIGSKGLLIVPFGNGSERILSPLNYNSCTIHGINFNIHCQKDILRAAQEGIAYAYELGMEIMRDMGMDLKVIRACSSNMFKSKVFLQTLSNISGVKIEIYNTDGSTGAARGAGVGCGVYKNMNDAFQSLEKINEITPILNDTHKCKESYNEWKHLLNKIYK</sequence>
<keyword evidence="3" id="KW-0418">Kinase</keyword>
<evidence type="ECO:0000259" key="5">
    <source>
        <dbReference type="Pfam" id="PF02782"/>
    </source>
</evidence>
<comment type="similarity">
    <text evidence="1">Belongs to the FGGY kinase family.</text>
</comment>
<dbReference type="InParanoid" id="A0A152A122"/>
<dbReference type="InterPro" id="IPR043129">
    <property type="entry name" value="ATPase_NBD"/>
</dbReference>
<dbReference type="InterPro" id="IPR018485">
    <property type="entry name" value="FGGY_C"/>
</dbReference>
<proteinExistence type="inferred from homology"/>
<dbReference type="InterPro" id="IPR018484">
    <property type="entry name" value="FGGY_N"/>
</dbReference>
<evidence type="ECO:0000256" key="1">
    <source>
        <dbReference type="ARBA" id="ARBA00009156"/>
    </source>
</evidence>
<dbReference type="Proteomes" id="UP000076078">
    <property type="component" value="Unassembled WGS sequence"/>
</dbReference>
<name>A0A152A122_TIELA</name>
<dbReference type="AlphaFoldDB" id="A0A152A122"/>
<feature type="domain" description="Carbohydrate kinase FGGY C-terminal" evidence="5">
    <location>
        <begin position="265"/>
        <end position="457"/>
    </location>
</feature>